<dbReference type="Proteomes" id="UP000588068">
    <property type="component" value="Unassembled WGS sequence"/>
</dbReference>
<feature type="transmembrane region" description="Helical" evidence="1">
    <location>
        <begin position="36"/>
        <end position="57"/>
    </location>
</feature>
<protein>
    <submittedName>
        <fullName evidence="3">Drug/metabolite transporter (DMT)-like permease</fullName>
    </submittedName>
</protein>
<dbReference type="PANTHER" id="PTHR22911">
    <property type="entry name" value="ACYL-MALONYL CONDENSING ENZYME-RELATED"/>
    <property type="match status" value="1"/>
</dbReference>
<feature type="transmembrane region" description="Helical" evidence="1">
    <location>
        <begin position="143"/>
        <end position="161"/>
    </location>
</feature>
<dbReference type="GO" id="GO:0016020">
    <property type="term" value="C:membrane"/>
    <property type="evidence" value="ECO:0007669"/>
    <property type="project" value="InterPro"/>
</dbReference>
<feature type="transmembrane region" description="Helical" evidence="1">
    <location>
        <begin position="119"/>
        <end position="137"/>
    </location>
</feature>
<comment type="caution">
    <text evidence="3">The sequence shown here is derived from an EMBL/GenBank/DDBJ whole genome shotgun (WGS) entry which is preliminary data.</text>
</comment>
<dbReference type="AlphaFoldDB" id="A0A841HKC0"/>
<feature type="domain" description="EamA" evidence="2">
    <location>
        <begin position="13"/>
        <end position="136"/>
    </location>
</feature>
<evidence type="ECO:0000259" key="2">
    <source>
        <dbReference type="Pfam" id="PF00892"/>
    </source>
</evidence>
<feature type="domain" description="EamA" evidence="2">
    <location>
        <begin position="145"/>
        <end position="279"/>
    </location>
</feature>
<dbReference type="InterPro" id="IPR037185">
    <property type="entry name" value="EmrE-like"/>
</dbReference>
<dbReference type="InterPro" id="IPR000620">
    <property type="entry name" value="EamA_dom"/>
</dbReference>
<evidence type="ECO:0000256" key="1">
    <source>
        <dbReference type="SAM" id="Phobius"/>
    </source>
</evidence>
<keyword evidence="1" id="KW-0472">Membrane</keyword>
<keyword evidence="1" id="KW-0812">Transmembrane</keyword>
<feature type="transmembrane region" description="Helical" evidence="1">
    <location>
        <begin position="210"/>
        <end position="232"/>
    </location>
</feature>
<feature type="transmembrane region" description="Helical" evidence="1">
    <location>
        <begin position="7"/>
        <end position="30"/>
    </location>
</feature>
<gene>
    <name evidence="3" type="ORF">HNQ60_002051</name>
</gene>
<feature type="transmembrane region" description="Helical" evidence="1">
    <location>
        <begin position="173"/>
        <end position="195"/>
    </location>
</feature>
<name>A0A841HKC0_9GAMM</name>
<sequence length="298" mass="32013">MSPPSRAFLQIHFCVVLWGFTAILGKLITLPAVTLVWWRMVLVTGALLLIGRFWAGLRHLPRKLIWIYAGTGVIVALHWVTFYESVKLANASVAATCMGLTPVFVAFVEPWIARRKFDARELIFGLAVIPGVMLVVGGTPTGMRTGIAVGAVSSFLVAVFGSLNKRYIGDSDALSVTGIEMGAGAIAMTLLVPLIMAESQAFVLPSQSDAMYLVLLAIGCTLLPFALSLVALRQLSAFSTALAINMEPVYAIVLAILLLGEQRQLDPAFYLGVAIIVGVVFSHPLFVRRKPPPVAVPP</sequence>
<feature type="transmembrane region" description="Helical" evidence="1">
    <location>
        <begin position="244"/>
        <end position="262"/>
    </location>
</feature>
<dbReference type="EMBL" id="JACHHZ010000002">
    <property type="protein sequence ID" value="MBB6093173.1"/>
    <property type="molecule type" value="Genomic_DNA"/>
</dbReference>
<evidence type="ECO:0000313" key="4">
    <source>
        <dbReference type="Proteomes" id="UP000588068"/>
    </source>
</evidence>
<dbReference type="RefSeq" id="WP_184331274.1">
    <property type="nucleotide sequence ID" value="NZ_JACHHZ010000002.1"/>
</dbReference>
<organism evidence="3 4">
    <name type="scientific">Povalibacter uvarum</name>
    <dbReference type="NCBI Taxonomy" id="732238"/>
    <lineage>
        <taxon>Bacteria</taxon>
        <taxon>Pseudomonadati</taxon>
        <taxon>Pseudomonadota</taxon>
        <taxon>Gammaproteobacteria</taxon>
        <taxon>Steroidobacterales</taxon>
        <taxon>Steroidobacteraceae</taxon>
        <taxon>Povalibacter</taxon>
    </lineage>
</organism>
<dbReference type="SUPFAM" id="SSF103481">
    <property type="entry name" value="Multidrug resistance efflux transporter EmrE"/>
    <property type="match status" value="2"/>
</dbReference>
<keyword evidence="1" id="KW-1133">Transmembrane helix</keyword>
<accession>A0A841HKC0</accession>
<dbReference type="PANTHER" id="PTHR22911:SF79">
    <property type="entry name" value="MOBA-LIKE NTP TRANSFERASE DOMAIN-CONTAINING PROTEIN"/>
    <property type="match status" value="1"/>
</dbReference>
<reference evidence="3 4" key="1">
    <citation type="submission" date="2020-08" db="EMBL/GenBank/DDBJ databases">
        <title>Genomic Encyclopedia of Type Strains, Phase IV (KMG-IV): sequencing the most valuable type-strain genomes for metagenomic binning, comparative biology and taxonomic classification.</title>
        <authorList>
            <person name="Goeker M."/>
        </authorList>
    </citation>
    <scope>NUCLEOTIDE SEQUENCE [LARGE SCALE GENOMIC DNA]</scope>
    <source>
        <strain evidence="3 4">DSM 26723</strain>
    </source>
</reference>
<evidence type="ECO:0000313" key="3">
    <source>
        <dbReference type="EMBL" id="MBB6093173.1"/>
    </source>
</evidence>
<proteinExistence type="predicted"/>
<feature type="transmembrane region" description="Helical" evidence="1">
    <location>
        <begin position="64"/>
        <end position="82"/>
    </location>
</feature>
<dbReference type="Pfam" id="PF00892">
    <property type="entry name" value="EamA"/>
    <property type="match status" value="2"/>
</dbReference>
<feature type="transmembrane region" description="Helical" evidence="1">
    <location>
        <begin position="268"/>
        <end position="287"/>
    </location>
</feature>
<keyword evidence="4" id="KW-1185">Reference proteome</keyword>
<feature type="transmembrane region" description="Helical" evidence="1">
    <location>
        <begin position="88"/>
        <end position="107"/>
    </location>
</feature>